<keyword evidence="1" id="KW-1133">Transmembrane helix</keyword>
<dbReference type="SUPFAM" id="SSF54098">
    <property type="entry name" value="Prion-like"/>
    <property type="match status" value="1"/>
</dbReference>
<keyword evidence="3" id="KW-0034">Amyloid</keyword>
<dbReference type="GO" id="GO:0016020">
    <property type="term" value="C:membrane"/>
    <property type="evidence" value="ECO:0007669"/>
    <property type="project" value="InterPro"/>
</dbReference>
<dbReference type="Pfam" id="PF00377">
    <property type="entry name" value="Prion"/>
    <property type="match status" value="1"/>
</dbReference>
<keyword evidence="3" id="KW-0640">Prion</keyword>
<accession>G5C2W9</accession>
<dbReference type="EMBL" id="JH173132">
    <property type="protein sequence ID" value="EHB15880.1"/>
    <property type="molecule type" value="Genomic_DNA"/>
</dbReference>
<dbReference type="InParanoid" id="G5C2W9"/>
<feature type="domain" description="Prion/Doppel protein beta-ribbon" evidence="2">
    <location>
        <begin position="36"/>
        <end position="107"/>
    </location>
</feature>
<keyword evidence="1" id="KW-0812">Transmembrane</keyword>
<gene>
    <name evidence="3" type="ORF">GW7_16919</name>
</gene>
<evidence type="ECO:0000313" key="4">
    <source>
        <dbReference type="Proteomes" id="UP000006813"/>
    </source>
</evidence>
<proteinExistence type="predicted"/>
<protein>
    <submittedName>
        <fullName evidence="3">Major prion protein</fullName>
    </submittedName>
</protein>
<reference evidence="3 4" key="1">
    <citation type="journal article" date="2011" name="Nature">
        <title>Genome sequencing reveals insights into physiology and longevity of the naked mole rat.</title>
        <authorList>
            <person name="Kim E.B."/>
            <person name="Fang X."/>
            <person name="Fushan A.A."/>
            <person name="Huang Z."/>
            <person name="Lobanov A.V."/>
            <person name="Han L."/>
            <person name="Marino S.M."/>
            <person name="Sun X."/>
            <person name="Turanov A.A."/>
            <person name="Yang P."/>
            <person name="Yim S.H."/>
            <person name="Zhao X."/>
            <person name="Kasaikina M.V."/>
            <person name="Stoletzki N."/>
            <person name="Peng C."/>
            <person name="Polak P."/>
            <person name="Xiong Z."/>
            <person name="Kiezun A."/>
            <person name="Zhu Y."/>
            <person name="Chen Y."/>
            <person name="Kryukov G.V."/>
            <person name="Zhang Q."/>
            <person name="Peshkin L."/>
            <person name="Yang L."/>
            <person name="Bronson R.T."/>
            <person name="Buffenstein R."/>
            <person name="Wang B."/>
            <person name="Han C."/>
            <person name="Li Q."/>
            <person name="Chen L."/>
            <person name="Zhao W."/>
            <person name="Sunyaev S.R."/>
            <person name="Park T.J."/>
            <person name="Zhang G."/>
            <person name="Wang J."/>
            <person name="Gladyshev V.N."/>
        </authorList>
    </citation>
    <scope>NUCLEOTIDE SEQUENCE [LARGE SCALE GENOMIC DNA]</scope>
</reference>
<feature type="transmembrane region" description="Helical" evidence="1">
    <location>
        <begin position="88"/>
        <end position="108"/>
    </location>
</feature>
<dbReference type="InterPro" id="IPR036924">
    <property type="entry name" value="Prion/Doppel_b-ribbon_dom_sf"/>
</dbReference>
<dbReference type="InterPro" id="IPR022416">
    <property type="entry name" value="Prion/Doppel_prot_b-ribbon_dom"/>
</dbReference>
<dbReference type="STRING" id="10181.G5C2W9"/>
<keyword evidence="1" id="KW-0472">Membrane</keyword>
<sequence>MTLRTVTTVRAYTVTPTKCTTGPWISTITRTTLCRTVPIKQHTVTTITKGENFIKTNLKIMEFVLQQTCTTQYQKESQGYYYCERAGLVLFSSAPVILFISFLIFLIVG</sequence>
<dbReference type="AlphaFoldDB" id="G5C2W9"/>
<organism evidence="3 4">
    <name type="scientific">Heterocephalus glaber</name>
    <name type="common">Naked mole rat</name>
    <dbReference type="NCBI Taxonomy" id="10181"/>
    <lineage>
        <taxon>Eukaryota</taxon>
        <taxon>Metazoa</taxon>
        <taxon>Chordata</taxon>
        <taxon>Craniata</taxon>
        <taxon>Vertebrata</taxon>
        <taxon>Euteleostomi</taxon>
        <taxon>Mammalia</taxon>
        <taxon>Eutheria</taxon>
        <taxon>Euarchontoglires</taxon>
        <taxon>Glires</taxon>
        <taxon>Rodentia</taxon>
        <taxon>Hystricomorpha</taxon>
        <taxon>Bathyergidae</taxon>
        <taxon>Heterocephalus</taxon>
    </lineage>
</organism>
<evidence type="ECO:0000256" key="1">
    <source>
        <dbReference type="SAM" id="Phobius"/>
    </source>
</evidence>
<name>G5C2W9_HETGA</name>
<evidence type="ECO:0000259" key="2">
    <source>
        <dbReference type="Pfam" id="PF00377"/>
    </source>
</evidence>
<dbReference type="GO" id="GO:0051260">
    <property type="term" value="P:protein homooligomerization"/>
    <property type="evidence" value="ECO:0007669"/>
    <property type="project" value="InterPro"/>
</dbReference>
<evidence type="ECO:0000313" key="3">
    <source>
        <dbReference type="EMBL" id="EHB15880.1"/>
    </source>
</evidence>
<dbReference type="Proteomes" id="UP000006813">
    <property type="component" value="Unassembled WGS sequence"/>
</dbReference>
<dbReference type="Gene3D" id="1.10.790.10">
    <property type="entry name" value="Prion/Doppel protein, beta-ribbon domain"/>
    <property type="match status" value="1"/>
</dbReference>